<dbReference type="AlphaFoldDB" id="A0A7H1MKG3"/>
<dbReference type="EMBL" id="CP043431">
    <property type="protein sequence ID" value="QNT63949.1"/>
    <property type="molecule type" value="Genomic_DNA"/>
</dbReference>
<keyword evidence="2" id="KW-1185">Reference proteome</keyword>
<name>A0A7H1MKG3_9LACO</name>
<reference evidence="1 2" key="1">
    <citation type="submission" date="2019-08" db="EMBL/GenBank/DDBJ databases">
        <authorList>
            <person name="Chang H.C."/>
            <person name="Mun S.Y."/>
        </authorList>
    </citation>
    <scope>NUCLEOTIDE SEQUENCE [LARGE SCALE GENOMIC DNA]</scope>
    <source>
        <strain evidence="1 2">SK</strain>
    </source>
</reference>
<evidence type="ECO:0000313" key="2">
    <source>
        <dbReference type="Proteomes" id="UP000516446"/>
    </source>
</evidence>
<sequence length="247" mass="28308">MAFLVRRNILGFPIDRELAGDVNNPSLKLLDFILRKQAHNKKRFDKLDRYYNGKHDVLTRKLSNNSKANKVVINHAKYVTDMAVGFVTGKPFSYTAAPGKNIKAIQDSFDEMDNISHDTELEKDLSVFGVAYELLYLKAIDDKNTEERIESIDPRGVVLVTDDSVEKNPLFGIHYQKKFDLNGRENGYLIKVYTAKGDRTVSGLRMVITNVAKPKYKQNYFDGVPIIEYRNNEVKKLVNLLDHDSIY</sequence>
<organism evidence="1 2">
    <name type="scientific">Weissella koreensis</name>
    <dbReference type="NCBI Taxonomy" id="165096"/>
    <lineage>
        <taxon>Bacteria</taxon>
        <taxon>Bacillati</taxon>
        <taxon>Bacillota</taxon>
        <taxon>Bacilli</taxon>
        <taxon>Lactobacillales</taxon>
        <taxon>Lactobacillaceae</taxon>
        <taxon>Weissella</taxon>
    </lineage>
</organism>
<gene>
    <name evidence="1" type="ORF">FY536_01065</name>
</gene>
<proteinExistence type="predicted"/>
<dbReference type="Proteomes" id="UP000516446">
    <property type="component" value="Chromosome"/>
</dbReference>
<dbReference type="InterPro" id="IPR021145">
    <property type="entry name" value="Portal_protein_SPP1_Gp6-like"/>
</dbReference>
<protein>
    <submittedName>
        <fullName evidence="1">Phage portal protein</fullName>
    </submittedName>
</protein>
<accession>A0A7H1MKG3</accession>
<dbReference type="Pfam" id="PF05133">
    <property type="entry name" value="SPP1_portal"/>
    <property type="match status" value="1"/>
</dbReference>
<evidence type="ECO:0000313" key="1">
    <source>
        <dbReference type="EMBL" id="QNT63949.1"/>
    </source>
</evidence>